<keyword evidence="3" id="KW-1185">Reference proteome</keyword>
<accession>A0A915DCJ8</accession>
<sequence>MIESLAENLAAALEMYRNIYRGIGNPNESRLNLKQSTTFSSDLVSKEEQVLSEVEYSNFSESPVPLESKLEYKDESTLGRSSSTAEKGDKTIGGEGGIKVGTSNLWAIAVIDANGKISLSRTDGTTRTWTDDSKNLNSVTKAHSCKVEVSKKHCGTLVGKRTLIVRKSWTEILIEGSVSFRTCTVSIGVILETVLSVEKQNKESKFSEIFDGSRLNDGFVIHKDSTYKRDYIEFLFKEVPLVADRQQLRTENAELKLQNVDLINRVRELETVFYCNCLRKLTDFY</sequence>
<proteinExistence type="predicted"/>
<feature type="coiled-coil region" evidence="1">
    <location>
        <begin position="245"/>
        <end position="272"/>
    </location>
</feature>
<dbReference type="WBParaSite" id="jg18477">
    <property type="protein sequence ID" value="jg18477"/>
    <property type="gene ID" value="jg18477"/>
</dbReference>
<dbReference type="AlphaFoldDB" id="A0A915DCJ8"/>
<reference evidence="4" key="1">
    <citation type="submission" date="2022-11" db="UniProtKB">
        <authorList>
            <consortium name="WormBaseParasite"/>
        </authorList>
    </citation>
    <scope>IDENTIFICATION</scope>
</reference>
<keyword evidence="1" id="KW-0175">Coiled coil</keyword>
<dbReference type="Proteomes" id="UP000887574">
    <property type="component" value="Unplaced"/>
</dbReference>
<organism evidence="3 4">
    <name type="scientific">Ditylenchus dipsaci</name>
    <dbReference type="NCBI Taxonomy" id="166011"/>
    <lineage>
        <taxon>Eukaryota</taxon>
        <taxon>Metazoa</taxon>
        <taxon>Ecdysozoa</taxon>
        <taxon>Nematoda</taxon>
        <taxon>Chromadorea</taxon>
        <taxon>Rhabditida</taxon>
        <taxon>Tylenchina</taxon>
        <taxon>Tylenchomorpha</taxon>
        <taxon>Sphaerularioidea</taxon>
        <taxon>Anguinidae</taxon>
        <taxon>Anguininae</taxon>
        <taxon>Ditylenchus</taxon>
    </lineage>
</organism>
<evidence type="ECO:0000313" key="4">
    <source>
        <dbReference type="WBParaSite" id="jg18477"/>
    </source>
</evidence>
<protein>
    <submittedName>
        <fullName evidence="4">Uncharacterized protein</fullName>
    </submittedName>
</protein>
<feature type="region of interest" description="Disordered" evidence="2">
    <location>
        <begin position="72"/>
        <end position="94"/>
    </location>
</feature>
<evidence type="ECO:0000313" key="3">
    <source>
        <dbReference type="Proteomes" id="UP000887574"/>
    </source>
</evidence>
<evidence type="ECO:0000256" key="1">
    <source>
        <dbReference type="SAM" id="Coils"/>
    </source>
</evidence>
<evidence type="ECO:0000256" key="2">
    <source>
        <dbReference type="SAM" id="MobiDB-lite"/>
    </source>
</evidence>
<name>A0A915DCJ8_9BILA</name>